<dbReference type="RefSeq" id="WP_184516250.1">
    <property type="nucleotide sequence ID" value="NZ_CP050292.1"/>
</dbReference>
<dbReference type="Pfam" id="PF12770">
    <property type="entry name" value="CHAT"/>
    <property type="match status" value="1"/>
</dbReference>
<evidence type="ECO:0000313" key="3">
    <source>
        <dbReference type="EMBL" id="QND70969.1"/>
    </source>
</evidence>
<protein>
    <submittedName>
        <fullName evidence="3">CHAT domain-containing protein</fullName>
    </submittedName>
</protein>
<feature type="domain" description="CHAT" evidence="2">
    <location>
        <begin position="12"/>
        <end position="208"/>
    </location>
</feature>
<dbReference type="KEGG" id="trb:HB776_06755"/>
<evidence type="ECO:0000313" key="4">
    <source>
        <dbReference type="Proteomes" id="UP000515291"/>
    </source>
</evidence>
<name>A0A7G6TW37_9BRAD</name>
<reference evidence="4" key="1">
    <citation type="journal article" date="2020" name="Mol. Plant Microbe">
        <title>Rhizobial microsymbionts of the narrowly endemic Oxytropis species growing in Kamchatka are characterized by significant genetic diversity and possess a set of genes that are associated with T3SS and T6SS secretion systems and can affect the development of symbiosis.</title>
        <authorList>
            <person name="Safronova V."/>
            <person name="Guro P."/>
            <person name="Sazanova A."/>
            <person name="Kuznetsova I."/>
            <person name="Belimov A."/>
            <person name="Yakubov V."/>
            <person name="Chirak E."/>
            <person name="Afonin A."/>
            <person name="Gogolev Y."/>
            <person name="Andronov E."/>
            <person name="Tikhonovich I."/>
        </authorList>
    </citation>
    <scope>NUCLEOTIDE SEQUENCE [LARGE SCALE GENOMIC DNA]</scope>
    <source>
        <strain evidence="4">581</strain>
    </source>
</reference>
<organism evidence="3 4">
    <name type="scientific">Tardiphaga robiniae</name>
    <dbReference type="NCBI Taxonomy" id="943830"/>
    <lineage>
        <taxon>Bacteria</taxon>
        <taxon>Pseudomonadati</taxon>
        <taxon>Pseudomonadota</taxon>
        <taxon>Alphaproteobacteria</taxon>
        <taxon>Hyphomicrobiales</taxon>
        <taxon>Nitrobacteraceae</taxon>
        <taxon>Tardiphaga</taxon>
    </lineage>
</organism>
<feature type="region of interest" description="Disordered" evidence="1">
    <location>
        <begin position="1"/>
        <end position="20"/>
    </location>
</feature>
<gene>
    <name evidence="3" type="ORF">HB776_06755</name>
</gene>
<evidence type="ECO:0000259" key="2">
    <source>
        <dbReference type="Pfam" id="PF12770"/>
    </source>
</evidence>
<proteinExistence type="predicted"/>
<accession>A0A7G6TW37</accession>
<dbReference type="AlphaFoldDB" id="A0A7G6TW37"/>
<dbReference type="InterPro" id="IPR024983">
    <property type="entry name" value="CHAT_dom"/>
</dbReference>
<dbReference type="Proteomes" id="UP000515291">
    <property type="component" value="Chromosome"/>
</dbReference>
<dbReference type="EMBL" id="CP050292">
    <property type="protein sequence ID" value="QND70969.1"/>
    <property type="molecule type" value="Genomic_DNA"/>
</dbReference>
<feature type="compositionally biased region" description="Basic and acidic residues" evidence="1">
    <location>
        <begin position="1"/>
        <end position="10"/>
    </location>
</feature>
<sequence>MTHLRLHETPKPGVHQTGCSSVSADLKKRNLVVTILSGSDSGEATIRADAKGASLIHLATHGFYKTASNRTDALWRSGLVASRPNLSRPPQRDDNDGVLYAHELMNWDLSSANLVVLSACQTALGDPSRIGSVRGLPTALAIAGARRSLLTLWEVADEGTANFMARFYQVLADEKLDYASALRKVRIEAIQGKITAAKDPSVWAAFVFFES</sequence>
<evidence type="ECO:0000256" key="1">
    <source>
        <dbReference type="SAM" id="MobiDB-lite"/>
    </source>
</evidence>